<evidence type="ECO:0000313" key="1">
    <source>
        <dbReference type="EMBL" id="KAH6647906.1"/>
    </source>
</evidence>
<keyword evidence="2" id="KW-1185">Reference proteome</keyword>
<comment type="caution">
    <text evidence="1">The sequence shown here is derived from an EMBL/GenBank/DDBJ whole genome shotgun (WGS) entry which is preliminary data.</text>
</comment>
<proteinExistence type="predicted"/>
<dbReference type="AlphaFoldDB" id="A0A9P8RKU4"/>
<dbReference type="RefSeq" id="XP_045954418.1">
    <property type="nucleotide sequence ID" value="XM_046103729.1"/>
</dbReference>
<accession>A0A9P8RKU4</accession>
<dbReference type="Proteomes" id="UP000758603">
    <property type="component" value="Unassembled WGS sequence"/>
</dbReference>
<dbReference type="GeneID" id="70132620"/>
<evidence type="ECO:0000313" key="2">
    <source>
        <dbReference type="Proteomes" id="UP000758603"/>
    </source>
</evidence>
<sequence>MVPWIVPSTRIVGAPDTSILDSLMLDLDPLTPTCSRRDHELNFQKQLDSIHRCAEDYAECLNSA</sequence>
<name>A0A9P8RKU4_9PEZI</name>
<organism evidence="1 2">
    <name type="scientific">Truncatella angustata</name>
    <dbReference type="NCBI Taxonomy" id="152316"/>
    <lineage>
        <taxon>Eukaryota</taxon>
        <taxon>Fungi</taxon>
        <taxon>Dikarya</taxon>
        <taxon>Ascomycota</taxon>
        <taxon>Pezizomycotina</taxon>
        <taxon>Sordariomycetes</taxon>
        <taxon>Xylariomycetidae</taxon>
        <taxon>Amphisphaeriales</taxon>
        <taxon>Sporocadaceae</taxon>
        <taxon>Truncatella</taxon>
    </lineage>
</organism>
<protein>
    <submittedName>
        <fullName evidence="1">Uncharacterized protein</fullName>
    </submittedName>
</protein>
<gene>
    <name evidence="1" type="ORF">BKA67DRAFT_578868</name>
</gene>
<reference evidence="1" key="1">
    <citation type="journal article" date="2021" name="Nat. Commun.">
        <title>Genetic determinants of endophytism in the Arabidopsis root mycobiome.</title>
        <authorList>
            <person name="Mesny F."/>
            <person name="Miyauchi S."/>
            <person name="Thiergart T."/>
            <person name="Pickel B."/>
            <person name="Atanasova L."/>
            <person name="Karlsson M."/>
            <person name="Huettel B."/>
            <person name="Barry K.W."/>
            <person name="Haridas S."/>
            <person name="Chen C."/>
            <person name="Bauer D."/>
            <person name="Andreopoulos W."/>
            <person name="Pangilinan J."/>
            <person name="LaButti K."/>
            <person name="Riley R."/>
            <person name="Lipzen A."/>
            <person name="Clum A."/>
            <person name="Drula E."/>
            <person name="Henrissat B."/>
            <person name="Kohler A."/>
            <person name="Grigoriev I.V."/>
            <person name="Martin F.M."/>
            <person name="Hacquard S."/>
        </authorList>
    </citation>
    <scope>NUCLEOTIDE SEQUENCE</scope>
    <source>
        <strain evidence="1">MPI-SDFR-AT-0073</strain>
    </source>
</reference>
<dbReference type="EMBL" id="JAGPXC010000008">
    <property type="protein sequence ID" value="KAH6647906.1"/>
    <property type="molecule type" value="Genomic_DNA"/>
</dbReference>